<keyword evidence="1" id="KW-0732">Signal</keyword>
<name>A0A1R3VDK3_9HYPH</name>
<evidence type="ECO:0000313" key="3">
    <source>
        <dbReference type="Proteomes" id="UP000188388"/>
    </source>
</evidence>
<evidence type="ECO:0000313" key="2">
    <source>
        <dbReference type="EMBL" id="SIT57891.1"/>
    </source>
</evidence>
<dbReference type="SUPFAM" id="SSF56925">
    <property type="entry name" value="OMPA-like"/>
    <property type="match status" value="1"/>
</dbReference>
<protein>
    <recommendedName>
        <fullName evidence="4">Outer membrane protein beta-barrel domain-containing protein</fullName>
    </recommendedName>
</protein>
<feature type="signal peptide" evidence="1">
    <location>
        <begin position="1"/>
        <end position="24"/>
    </location>
</feature>
<dbReference type="InterPro" id="IPR011250">
    <property type="entry name" value="OMP/PagP_B-barrel"/>
</dbReference>
<dbReference type="AlphaFoldDB" id="A0A1R3VDK3"/>
<organism evidence="2 3">
    <name type="scientific">Mesorhizobium prunaredense</name>
    <dbReference type="NCBI Taxonomy" id="1631249"/>
    <lineage>
        <taxon>Bacteria</taxon>
        <taxon>Pseudomonadati</taxon>
        <taxon>Pseudomonadota</taxon>
        <taxon>Alphaproteobacteria</taxon>
        <taxon>Hyphomicrobiales</taxon>
        <taxon>Phyllobacteriaceae</taxon>
        <taxon>Mesorhizobium</taxon>
    </lineage>
</organism>
<evidence type="ECO:0008006" key="4">
    <source>
        <dbReference type="Google" id="ProtNLM"/>
    </source>
</evidence>
<keyword evidence="3" id="KW-1185">Reference proteome</keyword>
<feature type="chain" id="PRO_5012322697" description="Outer membrane protein beta-barrel domain-containing protein" evidence="1">
    <location>
        <begin position="25"/>
        <end position="264"/>
    </location>
</feature>
<accession>A0A1R3VDK3</accession>
<dbReference type="EMBL" id="FTPD01000044">
    <property type="protein sequence ID" value="SIT57891.1"/>
    <property type="molecule type" value="Genomic_DNA"/>
</dbReference>
<reference evidence="3" key="1">
    <citation type="submission" date="2017-01" db="EMBL/GenBank/DDBJ databases">
        <authorList>
            <person name="Brunel B."/>
        </authorList>
    </citation>
    <scope>NUCLEOTIDE SEQUENCE [LARGE SCALE GENOMIC DNA]</scope>
</reference>
<gene>
    <name evidence="2" type="ORF">BQ8794_490011</name>
</gene>
<dbReference type="Proteomes" id="UP000188388">
    <property type="component" value="Unassembled WGS sequence"/>
</dbReference>
<evidence type="ECO:0000256" key="1">
    <source>
        <dbReference type="SAM" id="SignalP"/>
    </source>
</evidence>
<dbReference type="STRING" id="1631249.BQ8794_490011"/>
<proteinExistence type="predicted"/>
<sequence>MMKMRNLIVAGLCSLFGSIGAASAADAVYPGANTVEYKDPSGWTFTVSLYGWLAGLEGDVGAGGRTAHVDATIGDILDNLDIAVMGLAEARYERFGVFTDLNYVKLSTSSDTPFGILASSVDATAHSLMWTAAGEYRLLDQPDASVDAFAGFRLFSIKNELDLNPPGLLGGLELSQQETWADPIVGLKGRVSINPQLYLTTWALIGGGASSDIVWDVMGGVGYQFTDTISAVAGYRAAGVDYENDGFVYDVIQHGPILGAVFRF</sequence>